<dbReference type="InterPro" id="IPR001320">
    <property type="entry name" value="Iontro_rcpt_C"/>
</dbReference>
<dbReference type="Pfam" id="PF00060">
    <property type="entry name" value="Lig_chan"/>
    <property type="match status" value="1"/>
</dbReference>
<keyword evidence="12" id="KW-0407">Ion channel</keyword>
<keyword evidence="5" id="KW-0812">Transmembrane</keyword>
<dbReference type="InterPro" id="IPR019594">
    <property type="entry name" value="Glu/Gly-bd"/>
</dbReference>
<evidence type="ECO:0000256" key="5">
    <source>
        <dbReference type="ARBA" id="ARBA00022692"/>
    </source>
</evidence>
<feature type="domain" description="Ionotropic glutamate receptor C-terminal" evidence="13">
    <location>
        <begin position="39"/>
        <end position="392"/>
    </location>
</feature>
<evidence type="ECO:0000256" key="7">
    <source>
        <dbReference type="ARBA" id="ARBA00023065"/>
    </source>
</evidence>
<dbReference type="SMART" id="SM00079">
    <property type="entry name" value="PBPe"/>
    <property type="match status" value="1"/>
</dbReference>
<keyword evidence="6" id="KW-1133">Transmembrane helix</keyword>
<evidence type="ECO:0000256" key="10">
    <source>
        <dbReference type="ARBA" id="ARBA00023180"/>
    </source>
</evidence>
<dbReference type="SUPFAM" id="SSF53850">
    <property type="entry name" value="Periplasmic binding protein-like II"/>
    <property type="match status" value="1"/>
</dbReference>
<name>A0A7R8CT31_LEPSM</name>
<comment type="subcellular location">
    <subcellularLocation>
        <location evidence="1">Cell membrane</location>
        <topology evidence="1">Multi-pass membrane protein</topology>
    </subcellularLocation>
</comment>
<dbReference type="InterPro" id="IPR052192">
    <property type="entry name" value="Insect_Ionotropic_Sensory_Rcpt"/>
</dbReference>
<reference evidence="15" key="1">
    <citation type="submission" date="2021-02" db="EMBL/GenBank/DDBJ databases">
        <authorList>
            <person name="Bekaert M."/>
        </authorList>
    </citation>
    <scope>NUCLEOTIDE SEQUENCE</scope>
    <source>
        <strain evidence="15">IoA-00</strain>
    </source>
</reference>
<evidence type="ECO:0000313" key="16">
    <source>
        <dbReference type="Proteomes" id="UP000675881"/>
    </source>
</evidence>
<dbReference type="GO" id="GO:0005886">
    <property type="term" value="C:plasma membrane"/>
    <property type="evidence" value="ECO:0007669"/>
    <property type="project" value="UniProtKB-SubCell"/>
</dbReference>
<evidence type="ECO:0000256" key="11">
    <source>
        <dbReference type="ARBA" id="ARBA00023286"/>
    </source>
</evidence>
<dbReference type="PANTHER" id="PTHR42643:SF24">
    <property type="entry name" value="IONOTROPIC RECEPTOR 60A"/>
    <property type="match status" value="1"/>
</dbReference>
<evidence type="ECO:0000259" key="14">
    <source>
        <dbReference type="SMART" id="SM00918"/>
    </source>
</evidence>
<dbReference type="SMART" id="SM00918">
    <property type="entry name" value="Lig_chan-Glu_bd"/>
    <property type="match status" value="1"/>
</dbReference>
<dbReference type="Proteomes" id="UP000675881">
    <property type="component" value="Chromosome 4"/>
</dbReference>
<organism evidence="15 16">
    <name type="scientific">Lepeophtheirus salmonis</name>
    <name type="common">Salmon louse</name>
    <name type="synonym">Caligus salmonis</name>
    <dbReference type="NCBI Taxonomy" id="72036"/>
    <lineage>
        <taxon>Eukaryota</taxon>
        <taxon>Metazoa</taxon>
        <taxon>Ecdysozoa</taxon>
        <taxon>Arthropoda</taxon>
        <taxon>Crustacea</taxon>
        <taxon>Multicrustacea</taxon>
        <taxon>Hexanauplia</taxon>
        <taxon>Copepoda</taxon>
        <taxon>Siphonostomatoida</taxon>
        <taxon>Caligidae</taxon>
        <taxon>Lepeophtheirus</taxon>
    </lineage>
</organism>
<dbReference type="PANTHER" id="PTHR42643">
    <property type="entry name" value="IONOTROPIC RECEPTOR 20A-RELATED"/>
    <property type="match status" value="1"/>
</dbReference>
<feature type="domain" description="Ionotropic glutamate receptor L-glutamate and glycine-binding" evidence="14">
    <location>
        <begin position="49"/>
        <end position="110"/>
    </location>
</feature>
<evidence type="ECO:0000256" key="6">
    <source>
        <dbReference type="ARBA" id="ARBA00022989"/>
    </source>
</evidence>
<evidence type="ECO:0000256" key="9">
    <source>
        <dbReference type="ARBA" id="ARBA00023170"/>
    </source>
</evidence>
<dbReference type="Gene3D" id="1.10.287.70">
    <property type="match status" value="1"/>
</dbReference>
<protein>
    <submittedName>
        <fullName evidence="15">(salmon louse) hypothetical protein</fullName>
    </submittedName>
</protein>
<keyword evidence="10" id="KW-0325">Glycoprotein</keyword>
<evidence type="ECO:0000259" key="13">
    <source>
        <dbReference type="SMART" id="SM00079"/>
    </source>
</evidence>
<evidence type="ECO:0000256" key="3">
    <source>
        <dbReference type="ARBA" id="ARBA00022448"/>
    </source>
</evidence>
<comment type="similarity">
    <text evidence="2">Belongs to the glutamate-gated ion channel (TC 1.A.10.1) family.</text>
</comment>
<keyword evidence="9" id="KW-0675">Receptor</keyword>
<proteinExistence type="inferred from homology"/>
<keyword evidence="11" id="KW-1071">Ligand-gated ion channel</keyword>
<evidence type="ECO:0000313" key="15">
    <source>
        <dbReference type="EMBL" id="CAF2921999.1"/>
    </source>
</evidence>
<evidence type="ECO:0000256" key="1">
    <source>
        <dbReference type="ARBA" id="ARBA00004651"/>
    </source>
</evidence>
<evidence type="ECO:0000256" key="8">
    <source>
        <dbReference type="ARBA" id="ARBA00023136"/>
    </source>
</evidence>
<dbReference type="GO" id="GO:0050906">
    <property type="term" value="P:detection of stimulus involved in sensory perception"/>
    <property type="evidence" value="ECO:0007669"/>
    <property type="project" value="UniProtKB-ARBA"/>
</dbReference>
<keyword evidence="3" id="KW-0813">Transport</keyword>
<keyword evidence="16" id="KW-1185">Reference proteome</keyword>
<accession>A0A7R8CT31</accession>
<evidence type="ECO:0000256" key="2">
    <source>
        <dbReference type="ARBA" id="ARBA00008685"/>
    </source>
</evidence>
<dbReference type="Pfam" id="PF10613">
    <property type="entry name" value="Lig_chan-Glu_bd"/>
    <property type="match status" value="1"/>
</dbReference>
<sequence length="446" mass="50708">MPSFFRSHHFCILFLFGMTTVNQILSRESKNKSLTSKRFLKIAAEHWSPFFEITEDSNGNVSYSGIMWTALNFFATAMNFEYEILRPPDGQWGVRNENGEWNGMLGMVKRNEVHFALGPFAVIYEREQACDFTVPIDIDYWAVIVPIQPHQNYWIILRPFGLLLWLSLGLTTLLYTTIVIISDITFFGLRIGHKHIPKIISFTYRNILGEPSEWAPDKFIYQRIFSAVWMLSLIIIAKSYSGTLASLLVVPNIPIPINSVQDLVNQDELPWFIEKGSVLDQLGQMAAPHTTFYKLYDGAKKKRGNIGANCVKKRKEIRKGLFGSVCERTSIDKLISDDFSGTGECKLYVGEINLFATSFAMAFQEGSQLLPETNQWILNIVQKGLYSKWYSESIPNKTSCTGIKAIKSSMAKNDHSQTLNDTFGLFIILFLGLGLSTLAFTIEKRF</sequence>
<dbReference type="OrthoDB" id="6117597at2759"/>
<evidence type="ECO:0000256" key="4">
    <source>
        <dbReference type="ARBA" id="ARBA00022475"/>
    </source>
</evidence>
<dbReference type="GO" id="GO:0015276">
    <property type="term" value="F:ligand-gated monoatomic ion channel activity"/>
    <property type="evidence" value="ECO:0007669"/>
    <property type="project" value="InterPro"/>
</dbReference>
<dbReference type="Gene3D" id="3.40.190.10">
    <property type="entry name" value="Periplasmic binding protein-like II"/>
    <property type="match status" value="1"/>
</dbReference>
<evidence type="ECO:0000256" key="12">
    <source>
        <dbReference type="ARBA" id="ARBA00023303"/>
    </source>
</evidence>
<dbReference type="EMBL" id="HG994583">
    <property type="protein sequence ID" value="CAF2921999.1"/>
    <property type="molecule type" value="Genomic_DNA"/>
</dbReference>
<gene>
    <name evidence="15" type="ORF">LSAA_8719</name>
</gene>
<dbReference type="AlphaFoldDB" id="A0A7R8CT31"/>
<keyword evidence="4" id="KW-1003">Cell membrane</keyword>
<keyword evidence="7" id="KW-0406">Ion transport</keyword>
<keyword evidence="8" id="KW-0472">Membrane</keyword>